<sequence length="344" mass="36077">MTTITRQQLHDLAAAALCTAGLPADDAGQVADVLVLAELFGIRTHGVQRIPQYLERAHLGGIDLTAEITTDMVAPAMARVDGANGIGPLIGARALRAAMAGARATGIGAAFARHSNHFGPIMPYLFLAAQEGFATIIASNATTTIAPWGGQEARLGNNPIGLGVPRPGGDPLLLDIAMSVVARAKIRGAAKAGTEIPGTWATDRDGRPTTDPAEALEGFLQPIGGHKGYGLSLMIDLFAGLLSGAAYLDRVSSWSTDPERAQDLGHLFILVDTAPLMGGSELTERMTDFVRILHDTPATDPAVPVRVPGESEMAAYHRQVRDGVEVPDEDLHALRTLASLSEHS</sequence>
<evidence type="ECO:0000256" key="2">
    <source>
        <dbReference type="ARBA" id="ARBA00023002"/>
    </source>
</evidence>
<dbReference type="Gene3D" id="3.30.1370.60">
    <property type="entry name" value="Hypothetical oxidoreductase yiak, domain 2"/>
    <property type="match status" value="1"/>
</dbReference>
<dbReference type="GO" id="GO:0016491">
    <property type="term" value="F:oxidoreductase activity"/>
    <property type="evidence" value="ECO:0007669"/>
    <property type="project" value="UniProtKB-KW"/>
</dbReference>
<dbReference type="EMBL" id="JADOGI010000008">
    <property type="protein sequence ID" value="MBF8184979.1"/>
    <property type="molecule type" value="Genomic_DNA"/>
</dbReference>
<evidence type="ECO:0000313" key="3">
    <source>
        <dbReference type="EMBL" id="MBF8184979.1"/>
    </source>
</evidence>
<dbReference type="Gene3D" id="1.10.1530.10">
    <property type="match status" value="1"/>
</dbReference>
<dbReference type="PANTHER" id="PTHR11091">
    <property type="entry name" value="OXIDOREDUCTASE-RELATED"/>
    <property type="match status" value="1"/>
</dbReference>
<dbReference type="InterPro" id="IPR043144">
    <property type="entry name" value="Mal/L-sulf/L-lact_DH-like_ah"/>
</dbReference>
<dbReference type="PANTHER" id="PTHR11091:SF0">
    <property type="entry name" value="MALATE DEHYDROGENASE"/>
    <property type="match status" value="1"/>
</dbReference>
<evidence type="ECO:0000313" key="4">
    <source>
        <dbReference type="Proteomes" id="UP000605361"/>
    </source>
</evidence>
<accession>A0A931A7R5</accession>
<dbReference type="InterPro" id="IPR043143">
    <property type="entry name" value="Mal/L-sulf/L-lact_DH-like_NADP"/>
</dbReference>
<dbReference type="Proteomes" id="UP000605361">
    <property type="component" value="Unassembled WGS sequence"/>
</dbReference>
<proteinExistence type="inferred from homology"/>
<dbReference type="InterPro" id="IPR003767">
    <property type="entry name" value="Malate/L-lactate_DH-like"/>
</dbReference>
<keyword evidence="4" id="KW-1185">Reference proteome</keyword>
<evidence type="ECO:0000256" key="1">
    <source>
        <dbReference type="ARBA" id="ARBA00006056"/>
    </source>
</evidence>
<comment type="caution">
    <text evidence="3">The sequence shown here is derived from an EMBL/GenBank/DDBJ whole genome shotgun (WGS) entry which is preliminary data.</text>
</comment>
<comment type="similarity">
    <text evidence="1">Belongs to the LDH2/MDH2 oxidoreductase family.</text>
</comment>
<keyword evidence="2" id="KW-0560">Oxidoreductase</keyword>
<dbReference type="AlphaFoldDB" id="A0A931A7R5"/>
<dbReference type="RefSeq" id="WP_195893970.1">
    <property type="nucleotide sequence ID" value="NZ_JADOGI010000008.1"/>
</dbReference>
<name>A0A931A7R5_9ACTN</name>
<reference evidence="3" key="1">
    <citation type="submission" date="2020-11" db="EMBL/GenBank/DDBJ databases">
        <title>Whole-genome analyses of Nonomuraea sp. K274.</title>
        <authorList>
            <person name="Veyisoglu A."/>
        </authorList>
    </citation>
    <scope>NUCLEOTIDE SEQUENCE</scope>
    <source>
        <strain evidence="3">K274</strain>
    </source>
</reference>
<organism evidence="3 4">
    <name type="scientific">Nonomuraea cypriaca</name>
    <dbReference type="NCBI Taxonomy" id="1187855"/>
    <lineage>
        <taxon>Bacteria</taxon>
        <taxon>Bacillati</taxon>
        <taxon>Actinomycetota</taxon>
        <taxon>Actinomycetes</taxon>
        <taxon>Streptosporangiales</taxon>
        <taxon>Streptosporangiaceae</taxon>
        <taxon>Nonomuraea</taxon>
    </lineage>
</organism>
<dbReference type="Pfam" id="PF02615">
    <property type="entry name" value="Ldh_2"/>
    <property type="match status" value="1"/>
</dbReference>
<dbReference type="SUPFAM" id="SSF89733">
    <property type="entry name" value="L-sulfolactate dehydrogenase-like"/>
    <property type="match status" value="1"/>
</dbReference>
<gene>
    <name evidence="3" type="ORF">ITP53_04355</name>
</gene>
<protein>
    <submittedName>
        <fullName evidence="3">Ldh family oxidoreductase</fullName>
    </submittedName>
</protein>
<dbReference type="InterPro" id="IPR036111">
    <property type="entry name" value="Mal/L-sulfo/L-lacto_DH-like_sf"/>
</dbReference>